<evidence type="ECO:0000259" key="1">
    <source>
        <dbReference type="Pfam" id="PF15072"/>
    </source>
</evidence>
<keyword evidence="3" id="KW-1185">Reference proteome</keyword>
<dbReference type="OrthoDB" id="550780at2759"/>
<organism evidence="2 3">
    <name type="scientific">Artemisia annua</name>
    <name type="common">Sweet wormwood</name>
    <dbReference type="NCBI Taxonomy" id="35608"/>
    <lineage>
        <taxon>Eukaryota</taxon>
        <taxon>Viridiplantae</taxon>
        <taxon>Streptophyta</taxon>
        <taxon>Embryophyta</taxon>
        <taxon>Tracheophyta</taxon>
        <taxon>Spermatophyta</taxon>
        <taxon>Magnoliopsida</taxon>
        <taxon>eudicotyledons</taxon>
        <taxon>Gunneridae</taxon>
        <taxon>Pentapetalae</taxon>
        <taxon>asterids</taxon>
        <taxon>campanulids</taxon>
        <taxon>Asterales</taxon>
        <taxon>Asteraceae</taxon>
        <taxon>Asteroideae</taxon>
        <taxon>Anthemideae</taxon>
        <taxon>Artemisiinae</taxon>
        <taxon>Artemisia</taxon>
    </lineage>
</organism>
<dbReference type="Pfam" id="PF15072">
    <property type="entry name" value="HROB"/>
    <property type="match status" value="1"/>
</dbReference>
<accession>A0A2U1KZQ2</accession>
<dbReference type="InterPro" id="IPR058570">
    <property type="entry name" value="HROB_OB"/>
</dbReference>
<dbReference type="InterPro" id="IPR028045">
    <property type="entry name" value="HROB"/>
</dbReference>
<dbReference type="EMBL" id="PKPP01012548">
    <property type="protein sequence ID" value="PWA42213.1"/>
    <property type="molecule type" value="Genomic_DNA"/>
</dbReference>
<evidence type="ECO:0000313" key="3">
    <source>
        <dbReference type="Proteomes" id="UP000245207"/>
    </source>
</evidence>
<dbReference type="Proteomes" id="UP000245207">
    <property type="component" value="Unassembled WGS sequence"/>
</dbReference>
<evidence type="ECO:0000313" key="2">
    <source>
        <dbReference type="EMBL" id="PWA42213.1"/>
    </source>
</evidence>
<gene>
    <name evidence="2" type="ORF">CTI12_AA546930</name>
</gene>
<comment type="caution">
    <text evidence="2">The sequence shown here is derived from an EMBL/GenBank/DDBJ whole genome shotgun (WGS) entry which is preliminary data.</text>
</comment>
<name>A0A2U1KZQ2_ARTAN</name>
<protein>
    <recommendedName>
        <fullName evidence="1">Homologous recombination OB-fold protein OB-fold domain-containing protein</fullName>
    </recommendedName>
</protein>
<proteinExistence type="predicted"/>
<dbReference type="GO" id="GO:0000725">
    <property type="term" value="P:recombinational repair"/>
    <property type="evidence" value="ECO:0007669"/>
    <property type="project" value="InterPro"/>
</dbReference>
<dbReference type="PANTHER" id="PTHR14523">
    <property type="entry name" value="UNCHARACTERIZED PROTEIN C17ORF53 HOMOLOG"/>
    <property type="match status" value="1"/>
</dbReference>
<dbReference type="AlphaFoldDB" id="A0A2U1KZQ2"/>
<dbReference type="PANTHER" id="PTHR14523:SF1">
    <property type="entry name" value="HOMOLOGOUS RECOMBINATION OB-FOLD PROTEIN"/>
    <property type="match status" value="1"/>
</dbReference>
<sequence length="155" mass="16687">MDKVRVTTRTTQNVDVANLEEIKPTRIIPGPAGIIQAAKLRKQSDIHEGGVEQVIAIVKSCTPNVLVDLTVTLKDLSGTIGGSIHHKIIDEGGPSYGKDITVGAVLILAKVLVFSPKSSIHYINITMRNVVKIFHKDTLVGNGSGNSEEMIENHT</sequence>
<feature type="domain" description="Homologous recombination OB-fold protein OB-fold" evidence="1">
    <location>
        <begin position="51"/>
        <end position="136"/>
    </location>
</feature>
<reference evidence="2 3" key="1">
    <citation type="journal article" date="2018" name="Mol. Plant">
        <title>The genome of Artemisia annua provides insight into the evolution of Asteraceae family and artemisinin biosynthesis.</title>
        <authorList>
            <person name="Shen Q."/>
            <person name="Zhang L."/>
            <person name="Liao Z."/>
            <person name="Wang S."/>
            <person name="Yan T."/>
            <person name="Shi P."/>
            <person name="Liu M."/>
            <person name="Fu X."/>
            <person name="Pan Q."/>
            <person name="Wang Y."/>
            <person name="Lv Z."/>
            <person name="Lu X."/>
            <person name="Zhang F."/>
            <person name="Jiang W."/>
            <person name="Ma Y."/>
            <person name="Chen M."/>
            <person name="Hao X."/>
            <person name="Li L."/>
            <person name="Tang Y."/>
            <person name="Lv G."/>
            <person name="Zhou Y."/>
            <person name="Sun X."/>
            <person name="Brodelius P.E."/>
            <person name="Rose J.K.C."/>
            <person name="Tang K."/>
        </authorList>
    </citation>
    <scope>NUCLEOTIDE SEQUENCE [LARGE SCALE GENOMIC DNA]</scope>
    <source>
        <strain evidence="3">cv. Huhao1</strain>
        <tissue evidence="2">Leaf</tissue>
    </source>
</reference>